<accession>A0A2V1J1N9</accession>
<dbReference type="InterPro" id="IPR036412">
    <property type="entry name" value="HAD-like_sf"/>
</dbReference>
<evidence type="ECO:0000313" key="3">
    <source>
        <dbReference type="Proteomes" id="UP000244925"/>
    </source>
</evidence>
<comment type="caution">
    <text evidence="2">The sequence shown here is derived from an EMBL/GenBank/DDBJ whole genome shotgun (WGS) entry which is preliminary data.</text>
</comment>
<dbReference type="InterPro" id="IPR010708">
    <property type="entry name" value="5'(3')-deoxyribonucleotidase"/>
</dbReference>
<dbReference type="GO" id="GO:0009264">
    <property type="term" value="P:deoxyribonucleotide catabolic process"/>
    <property type="evidence" value="ECO:0007669"/>
    <property type="project" value="InterPro"/>
</dbReference>
<organism evidence="2 3">
    <name type="scientific">Paramuribaculum intestinale</name>
    <dbReference type="NCBI Taxonomy" id="2094151"/>
    <lineage>
        <taxon>Bacteria</taxon>
        <taxon>Pseudomonadati</taxon>
        <taxon>Bacteroidota</taxon>
        <taxon>Bacteroidia</taxon>
        <taxon>Bacteroidales</taxon>
        <taxon>Muribaculaceae</taxon>
        <taxon>Paramuribaculum</taxon>
    </lineage>
</organism>
<dbReference type="SUPFAM" id="SSF56784">
    <property type="entry name" value="HAD-like"/>
    <property type="match status" value="1"/>
</dbReference>
<dbReference type="InterPro" id="IPR023214">
    <property type="entry name" value="HAD_sf"/>
</dbReference>
<dbReference type="EMBL" id="PUBV01000003">
    <property type="protein sequence ID" value="PWB09109.1"/>
    <property type="molecule type" value="Genomic_DNA"/>
</dbReference>
<gene>
    <name evidence="2" type="ORF">C5O25_02370</name>
</gene>
<dbReference type="Pfam" id="PF06941">
    <property type="entry name" value="NT5C"/>
    <property type="match status" value="1"/>
</dbReference>
<dbReference type="Proteomes" id="UP000244925">
    <property type="component" value="Unassembled WGS sequence"/>
</dbReference>
<evidence type="ECO:0000256" key="1">
    <source>
        <dbReference type="ARBA" id="ARBA00009589"/>
    </source>
</evidence>
<dbReference type="GO" id="GO:0008253">
    <property type="term" value="F:5'-nucleotidase activity"/>
    <property type="evidence" value="ECO:0007669"/>
    <property type="project" value="InterPro"/>
</dbReference>
<name>A0A2V1J1N9_9BACT</name>
<reference evidence="3" key="1">
    <citation type="submission" date="2018-02" db="EMBL/GenBank/DDBJ databases">
        <authorList>
            <person name="Clavel T."/>
            <person name="Strowig T."/>
        </authorList>
    </citation>
    <scope>NUCLEOTIDE SEQUENCE [LARGE SCALE GENOMIC DNA]</scope>
    <source>
        <strain evidence="3">DSM 100764</strain>
    </source>
</reference>
<proteinExistence type="inferred from homology"/>
<evidence type="ECO:0008006" key="4">
    <source>
        <dbReference type="Google" id="ProtNLM"/>
    </source>
</evidence>
<keyword evidence="3" id="KW-1185">Reference proteome</keyword>
<sequence>MQIVIDLDGTICREMRQFSRPLAEPIPGAVETVNELYDRGDTIIIYSARTWAEYEVTVDWLRRHGVKYHQLMLGKPVGDLWIDDRSVNPRDMGWDGIRKQLIDTKQ</sequence>
<comment type="similarity">
    <text evidence="1">Belongs to the 5'(3')-deoxyribonucleotidase family.</text>
</comment>
<protein>
    <recommendedName>
        <fullName evidence="4">Phosphoheptose isomerase</fullName>
    </recommendedName>
</protein>
<dbReference type="AlphaFoldDB" id="A0A2V1J1N9"/>
<dbReference type="GeneID" id="93423372"/>
<dbReference type="Gene3D" id="3.40.50.1000">
    <property type="entry name" value="HAD superfamily/HAD-like"/>
    <property type="match status" value="1"/>
</dbReference>
<dbReference type="RefSeq" id="WP_107035130.1">
    <property type="nucleotide sequence ID" value="NZ_CAOLHR010000001.1"/>
</dbReference>
<evidence type="ECO:0000313" key="2">
    <source>
        <dbReference type="EMBL" id="PWB09109.1"/>
    </source>
</evidence>